<evidence type="ECO:0000259" key="4">
    <source>
        <dbReference type="PROSITE" id="PS51350"/>
    </source>
</evidence>
<dbReference type="PROSITE" id="PS51350">
    <property type="entry name" value="PTS_HPR_DOM"/>
    <property type="match status" value="1"/>
</dbReference>
<dbReference type="PANTHER" id="PTHR33705">
    <property type="entry name" value="PHOSPHOCARRIER PROTEIN HPR"/>
    <property type="match status" value="1"/>
</dbReference>
<evidence type="ECO:0000256" key="2">
    <source>
        <dbReference type="ARBA" id="ARBA00022490"/>
    </source>
</evidence>
<protein>
    <submittedName>
        <fullName evidence="5">HPr family phosphocarrier protein</fullName>
    </submittedName>
</protein>
<comment type="caution">
    <text evidence="5">The sequence shown here is derived from an EMBL/GenBank/DDBJ whole genome shotgun (WGS) entry which is preliminary data.</text>
</comment>
<dbReference type="GO" id="GO:0005737">
    <property type="term" value="C:cytoplasm"/>
    <property type="evidence" value="ECO:0007669"/>
    <property type="project" value="UniProtKB-SubCell"/>
</dbReference>
<dbReference type="CDD" id="cd00367">
    <property type="entry name" value="PTS-HPr_like"/>
    <property type="match status" value="1"/>
</dbReference>
<feature type="domain" description="HPr" evidence="4">
    <location>
        <begin position="1"/>
        <end position="87"/>
    </location>
</feature>
<keyword evidence="3" id="KW-0598">Phosphotransferase system</keyword>
<dbReference type="Pfam" id="PF00381">
    <property type="entry name" value="PTS-HPr"/>
    <property type="match status" value="1"/>
</dbReference>
<dbReference type="GO" id="GO:0009401">
    <property type="term" value="P:phosphoenolpyruvate-dependent sugar phosphotransferase system"/>
    <property type="evidence" value="ECO:0007669"/>
    <property type="project" value="UniProtKB-KW"/>
</dbReference>
<gene>
    <name evidence="5" type="ORF">E5986_00355</name>
</gene>
<evidence type="ECO:0000256" key="3">
    <source>
        <dbReference type="ARBA" id="ARBA00022683"/>
    </source>
</evidence>
<dbReference type="InterPro" id="IPR035895">
    <property type="entry name" value="HPr-like_sf"/>
</dbReference>
<dbReference type="InterPro" id="IPR050399">
    <property type="entry name" value="HPr"/>
</dbReference>
<dbReference type="PRINTS" id="PR00107">
    <property type="entry name" value="PHOSPHOCPHPR"/>
</dbReference>
<dbReference type="Gene3D" id="3.30.1340.10">
    <property type="entry name" value="HPr-like"/>
    <property type="match status" value="1"/>
</dbReference>
<comment type="subcellular location">
    <subcellularLocation>
        <location evidence="1">Cytoplasm</location>
    </subcellularLocation>
</comment>
<evidence type="ECO:0000313" key="5">
    <source>
        <dbReference type="EMBL" id="THG38785.1"/>
    </source>
</evidence>
<organism evidence="5 6">
    <name type="scientific">Adlercreutzia caecimuris</name>
    <dbReference type="NCBI Taxonomy" id="671266"/>
    <lineage>
        <taxon>Bacteria</taxon>
        <taxon>Bacillati</taxon>
        <taxon>Actinomycetota</taxon>
        <taxon>Coriobacteriia</taxon>
        <taxon>Eggerthellales</taxon>
        <taxon>Eggerthellaceae</taxon>
        <taxon>Adlercreutzia</taxon>
    </lineage>
</organism>
<dbReference type="SUPFAM" id="SSF55594">
    <property type="entry name" value="HPr-like"/>
    <property type="match status" value="1"/>
</dbReference>
<dbReference type="GeneID" id="82190608"/>
<reference evidence="5 6" key="1">
    <citation type="submission" date="2019-04" db="EMBL/GenBank/DDBJ databases">
        <title>Microbes associate with the intestines of laboratory mice.</title>
        <authorList>
            <person name="Navarre W."/>
            <person name="Wong E."/>
            <person name="Huang K.C."/>
            <person name="Tropini C."/>
            <person name="Ng K."/>
            <person name="Yu B."/>
        </authorList>
    </citation>
    <scope>NUCLEOTIDE SEQUENCE [LARGE SCALE GENOMIC DNA]</scope>
    <source>
        <strain evidence="5 6">NM80_B27</strain>
    </source>
</reference>
<accession>A0A4S4G7J6</accession>
<dbReference type="InterPro" id="IPR000032">
    <property type="entry name" value="HPr-like"/>
</dbReference>
<keyword evidence="2" id="KW-0963">Cytoplasm</keyword>
<evidence type="ECO:0000313" key="6">
    <source>
        <dbReference type="Proteomes" id="UP000308978"/>
    </source>
</evidence>
<proteinExistence type="predicted"/>
<sequence>MVSQTITLTNGSGLHMRPAGVLASAMAPFASDVTIVAAGKEVNAKSLMAIVAAGIKCGTEVEVRCEGADEQAALDAAIQLIESGLGE</sequence>
<name>A0A4S4G7J6_9ACTN</name>
<dbReference type="NCBIfam" id="TIGR01003">
    <property type="entry name" value="PTS_HPr_family"/>
    <property type="match status" value="1"/>
</dbReference>
<dbReference type="PANTHER" id="PTHR33705:SF2">
    <property type="entry name" value="PHOSPHOCARRIER PROTEIN NPR"/>
    <property type="match status" value="1"/>
</dbReference>
<dbReference type="Proteomes" id="UP000308978">
    <property type="component" value="Unassembled WGS sequence"/>
</dbReference>
<dbReference type="EMBL" id="SSTJ01000001">
    <property type="protein sequence ID" value="THG38785.1"/>
    <property type="molecule type" value="Genomic_DNA"/>
</dbReference>
<dbReference type="AlphaFoldDB" id="A0A4S4G7J6"/>
<evidence type="ECO:0000256" key="1">
    <source>
        <dbReference type="ARBA" id="ARBA00004496"/>
    </source>
</evidence>
<dbReference type="RefSeq" id="WP_016309265.1">
    <property type="nucleotide sequence ID" value="NZ_CAJTBT010000006.1"/>
</dbReference>